<organism evidence="1 2">
    <name type="scientific">Stutzerimonas chloritidismutans</name>
    <name type="common">Pseudomonas chloritidismutans</name>
    <dbReference type="NCBI Taxonomy" id="203192"/>
    <lineage>
        <taxon>Bacteria</taxon>
        <taxon>Pseudomonadati</taxon>
        <taxon>Pseudomonadota</taxon>
        <taxon>Gammaproteobacteria</taxon>
        <taxon>Pseudomonadales</taxon>
        <taxon>Pseudomonadaceae</taxon>
        <taxon>Stutzerimonas</taxon>
    </lineage>
</organism>
<protein>
    <submittedName>
        <fullName evidence="1">NAD-dependent epimerase/dehydratase family protein</fullName>
    </submittedName>
</protein>
<evidence type="ECO:0000313" key="2">
    <source>
        <dbReference type="Proteomes" id="UP000782475"/>
    </source>
</evidence>
<comment type="caution">
    <text evidence="1">The sequence shown here is derived from an EMBL/GenBank/DDBJ whole genome shotgun (WGS) entry which is preliminary data.</text>
</comment>
<dbReference type="EMBL" id="JAHHFP010000002">
    <property type="protein sequence ID" value="MBX7270331.1"/>
    <property type="molecule type" value="Genomic_DNA"/>
</dbReference>
<reference evidence="1 2" key="1">
    <citation type="journal article" date="2021" name="Appl. Microbiol. Biotechnol.">
        <title>Biotechnological applications of marine bacteria in bioremediation of environments polluted with hydrocarbons and plastics.</title>
        <authorList>
            <person name="Muriel-Millan L.F."/>
            <person name="Millan-Lopez S."/>
            <person name="Pardo-Lopez L."/>
        </authorList>
    </citation>
    <scope>NUCLEOTIDE SEQUENCE [LARGE SCALE GENOMIC DNA]</scope>
    <source>
        <strain evidence="1 2">GOM4</strain>
    </source>
</reference>
<gene>
    <name evidence="1" type="ORF">KJJ99_00725</name>
</gene>
<proteinExistence type="predicted"/>
<accession>A0ACC5VCR8</accession>
<keyword evidence="2" id="KW-1185">Reference proteome</keyword>
<sequence>MADAPILVTGGAGFIGSNLVDALLARGYAVRVLDNLSTGKRENLPQDARVELIVGDVADADSVRRAVQGCRAVVHLAAVASVQASVDDPFGTHQSNLIGTLNLCEAMRESGVKRVLFASSAAVYGNNGEGHAIDEDTPKAPLTPYAADKLASEHYLDFYRRQHGLEPVVFRFFNIFGPRQDPSSPYSGVISIFTERAQKGLPIAVFGDGEQTRDFLYVADLVEVLVQALESPEAVEGAVNVGLNQATSLNQLLVAIGDVLGGLPKVSYQAARPGDIRHSRANNARLVQRYRLPEPPTDMREGLAKLLGL</sequence>
<evidence type="ECO:0000313" key="1">
    <source>
        <dbReference type="EMBL" id="MBX7270331.1"/>
    </source>
</evidence>
<name>A0ACC5VCR8_STUCH</name>
<dbReference type="Proteomes" id="UP000782475">
    <property type="component" value="Unassembled WGS sequence"/>
</dbReference>